<dbReference type="Pfam" id="PF14236">
    <property type="entry name" value="DruA"/>
    <property type="match status" value="1"/>
</dbReference>
<dbReference type="InterPro" id="IPR025639">
    <property type="entry name" value="DruA"/>
</dbReference>
<gene>
    <name evidence="1" type="ORF">Thiowin_03342</name>
</gene>
<organism evidence="1 2">
    <name type="scientific">Thiorhodovibrio winogradskyi</name>
    <dbReference type="NCBI Taxonomy" id="77007"/>
    <lineage>
        <taxon>Bacteria</taxon>
        <taxon>Pseudomonadati</taxon>
        <taxon>Pseudomonadota</taxon>
        <taxon>Gammaproteobacteria</taxon>
        <taxon>Chromatiales</taxon>
        <taxon>Chromatiaceae</taxon>
        <taxon>Thiorhodovibrio</taxon>
    </lineage>
</organism>
<evidence type="ECO:0000313" key="1">
    <source>
        <dbReference type="EMBL" id="WPL18276.1"/>
    </source>
</evidence>
<keyword evidence="2" id="KW-1185">Reference proteome</keyword>
<dbReference type="EMBL" id="CP121472">
    <property type="protein sequence ID" value="WPL18276.1"/>
    <property type="molecule type" value="Genomic_DNA"/>
</dbReference>
<name>A0ABZ0SB78_9GAMM</name>
<protein>
    <recommendedName>
        <fullName evidence="3">DUF4338 domain-containing protein</fullName>
    </recommendedName>
</protein>
<reference evidence="1 2" key="1">
    <citation type="journal article" date="2023" name="Microorganisms">
        <title>Thiorhodovibrio frisius and Trv. litoralis spp. nov., Two Novel Members from a Clade of Fastidious Purple Sulfur Bacteria That Exhibit Unique Red-Shifted Light-Harvesting Capabilities.</title>
        <authorList>
            <person name="Methner A."/>
            <person name="Kuzyk S.B."/>
            <person name="Petersen J."/>
            <person name="Bauer S."/>
            <person name="Brinkmann H."/>
            <person name="Sichau K."/>
            <person name="Wanner G."/>
            <person name="Wolf J."/>
            <person name="Neumann-Schaal M."/>
            <person name="Henke P."/>
            <person name="Tank M."/>
            <person name="Sproer C."/>
            <person name="Bunk B."/>
            <person name="Overmann J."/>
        </authorList>
    </citation>
    <scope>NUCLEOTIDE SEQUENCE [LARGE SCALE GENOMIC DNA]</scope>
    <source>
        <strain evidence="1 2">DSM 6702</strain>
    </source>
</reference>
<accession>A0ABZ0SB78</accession>
<dbReference type="Proteomes" id="UP001432180">
    <property type="component" value="Chromosome"/>
</dbReference>
<evidence type="ECO:0000313" key="2">
    <source>
        <dbReference type="Proteomes" id="UP001432180"/>
    </source>
</evidence>
<proteinExistence type="predicted"/>
<dbReference type="RefSeq" id="WP_328984049.1">
    <property type="nucleotide sequence ID" value="NZ_CP121472.1"/>
</dbReference>
<evidence type="ECO:0008006" key="3">
    <source>
        <dbReference type="Google" id="ProtNLM"/>
    </source>
</evidence>
<sequence>MHDITLRSVAPDEDARFKALLEAHHYLGTAAKIGHALWYVAIWRDQWLALLVLSAAAWKCAARDQWIGWDRRYQFDRLHLIANNARFLILPQWHVPNLASKVLSLCQHSPVY</sequence>